<gene>
    <name evidence="1" type="ORF">HGO97_020540</name>
</gene>
<protein>
    <recommendedName>
        <fullName evidence="3">Multicopper oxidase</fullName>
    </recommendedName>
</protein>
<dbReference type="RefSeq" id="WP_216244828.1">
    <property type="nucleotide sequence ID" value="NZ_JABACJ020000029.1"/>
</dbReference>
<evidence type="ECO:0008006" key="3">
    <source>
        <dbReference type="Google" id="ProtNLM"/>
    </source>
</evidence>
<organism evidence="1 2">
    <name type="scientific">Faecalicatena faecalis</name>
    <dbReference type="NCBI Taxonomy" id="2726362"/>
    <lineage>
        <taxon>Bacteria</taxon>
        <taxon>Bacillati</taxon>
        <taxon>Bacillota</taxon>
        <taxon>Clostridia</taxon>
        <taxon>Lachnospirales</taxon>
        <taxon>Lachnospiraceae</taxon>
        <taxon>Faecalicatena</taxon>
    </lineage>
</organism>
<keyword evidence="2" id="KW-1185">Reference proteome</keyword>
<evidence type="ECO:0000313" key="2">
    <source>
        <dbReference type="Proteomes" id="UP000723714"/>
    </source>
</evidence>
<name>A0ABS6D9A8_9FIRM</name>
<dbReference type="EMBL" id="JABACJ020000029">
    <property type="protein sequence ID" value="MBU3878194.1"/>
    <property type="molecule type" value="Genomic_DNA"/>
</dbReference>
<evidence type="ECO:0000313" key="1">
    <source>
        <dbReference type="EMBL" id="MBU3878194.1"/>
    </source>
</evidence>
<reference evidence="1 2" key="1">
    <citation type="submission" date="2021-06" db="EMBL/GenBank/DDBJ databases">
        <title>Faecalicatena sp. nov. isolated from porcine feces.</title>
        <authorList>
            <person name="Oh B.S."/>
            <person name="Lee J.H."/>
        </authorList>
    </citation>
    <scope>NUCLEOTIDE SEQUENCE [LARGE SCALE GENOMIC DNA]</scope>
    <source>
        <strain evidence="1 2">AGMB00832</strain>
    </source>
</reference>
<dbReference type="Proteomes" id="UP000723714">
    <property type="component" value="Unassembled WGS sequence"/>
</dbReference>
<comment type="caution">
    <text evidence="1">The sequence shown here is derived from an EMBL/GenBank/DDBJ whole genome shotgun (WGS) entry which is preliminary data.</text>
</comment>
<accession>A0ABS6D9A8</accession>
<sequence length="89" mass="10494">MFNERDIGMLDRSYFNIVLAADYDVTVQSKNTGHFWYIHNPEHLGTGACVIFHKHRASHPYHLHGRARNLHQAVRNIKKHDVFQMNGRR</sequence>
<proteinExistence type="predicted"/>